<dbReference type="GO" id="GO:0016020">
    <property type="term" value="C:membrane"/>
    <property type="evidence" value="ECO:0007669"/>
    <property type="project" value="TreeGrafter"/>
</dbReference>
<dbReference type="GO" id="GO:0016491">
    <property type="term" value="F:oxidoreductase activity"/>
    <property type="evidence" value="ECO:0007669"/>
    <property type="project" value="UniProtKB-KW"/>
</dbReference>
<evidence type="ECO:0000313" key="5">
    <source>
        <dbReference type="Proteomes" id="UP000054785"/>
    </source>
</evidence>
<dbReference type="PATRIC" id="fig|45065.4.peg.165"/>
<protein>
    <submittedName>
        <fullName evidence="4">Short chain dehydrogenase/reductase family oxidoreductase</fullName>
    </submittedName>
</protein>
<comment type="caution">
    <text evidence="4">The sequence shown here is derived from an EMBL/GenBank/DDBJ whole genome shotgun (WGS) entry which is preliminary data.</text>
</comment>
<organism evidence="4 5">
    <name type="scientific">Legionella geestiana</name>
    <dbReference type="NCBI Taxonomy" id="45065"/>
    <lineage>
        <taxon>Bacteria</taxon>
        <taxon>Pseudomonadati</taxon>
        <taxon>Pseudomonadota</taxon>
        <taxon>Gammaproteobacteria</taxon>
        <taxon>Legionellales</taxon>
        <taxon>Legionellaceae</taxon>
        <taxon>Legionella</taxon>
    </lineage>
</organism>
<dbReference type="SUPFAM" id="SSF51735">
    <property type="entry name" value="NAD(P)-binding Rossmann-fold domains"/>
    <property type="match status" value="1"/>
</dbReference>
<dbReference type="PROSITE" id="PS00061">
    <property type="entry name" value="ADH_SHORT"/>
    <property type="match status" value="1"/>
</dbReference>
<dbReference type="PRINTS" id="PR00080">
    <property type="entry name" value="SDRFAMILY"/>
</dbReference>
<dbReference type="CDD" id="cd05233">
    <property type="entry name" value="SDR_c"/>
    <property type="match status" value="1"/>
</dbReference>
<dbReference type="OrthoDB" id="9810734at2"/>
<dbReference type="InterPro" id="IPR002347">
    <property type="entry name" value="SDR_fam"/>
</dbReference>
<evidence type="ECO:0000256" key="2">
    <source>
        <dbReference type="ARBA" id="ARBA00023002"/>
    </source>
</evidence>
<dbReference type="AlphaFoldDB" id="A0A0W0U8U9"/>
<dbReference type="RefSeq" id="WP_058387007.1">
    <property type="nucleotide sequence ID" value="NZ_CAAAHN010000015.1"/>
</dbReference>
<evidence type="ECO:0000256" key="1">
    <source>
        <dbReference type="ARBA" id="ARBA00006484"/>
    </source>
</evidence>
<keyword evidence="5" id="KW-1185">Reference proteome</keyword>
<dbReference type="PANTHER" id="PTHR44196">
    <property type="entry name" value="DEHYDROGENASE/REDUCTASE SDR FAMILY MEMBER 7B"/>
    <property type="match status" value="1"/>
</dbReference>
<gene>
    <name evidence="4" type="ORF">Lgee_0151</name>
</gene>
<dbReference type="Pfam" id="PF00106">
    <property type="entry name" value="adh_short"/>
    <property type="match status" value="1"/>
</dbReference>
<reference evidence="4 5" key="1">
    <citation type="submission" date="2015-11" db="EMBL/GenBank/DDBJ databases">
        <title>Genomic analysis of 38 Legionella species identifies large and diverse effector repertoires.</title>
        <authorList>
            <person name="Burstein D."/>
            <person name="Amaro F."/>
            <person name="Zusman T."/>
            <person name="Lifshitz Z."/>
            <person name="Cohen O."/>
            <person name="Gilbert J.A."/>
            <person name="Pupko T."/>
            <person name="Shuman H.A."/>
            <person name="Segal G."/>
        </authorList>
    </citation>
    <scope>NUCLEOTIDE SEQUENCE [LARGE SCALE GENOMIC DNA]</scope>
    <source>
        <strain evidence="4 5">ATCC 49504</strain>
    </source>
</reference>
<name>A0A0W0U8U9_9GAMM</name>
<dbReference type="STRING" id="45065.Lgee_0151"/>
<dbReference type="InterPro" id="IPR020904">
    <property type="entry name" value="Sc_DH/Rdtase_CS"/>
</dbReference>
<dbReference type="InterPro" id="IPR036291">
    <property type="entry name" value="NAD(P)-bd_dom_sf"/>
</dbReference>
<dbReference type="PRINTS" id="PR00081">
    <property type="entry name" value="GDHRDH"/>
</dbReference>
<dbReference type="Proteomes" id="UP000054785">
    <property type="component" value="Unassembled WGS sequence"/>
</dbReference>
<dbReference type="PANTHER" id="PTHR44196:SF1">
    <property type="entry name" value="DEHYDROGENASE_REDUCTASE SDR FAMILY MEMBER 7B"/>
    <property type="match status" value="1"/>
</dbReference>
<keyword evidence="2" id="KW-0560">Oxidoreductase</keyword>
<sequence length="228" mass="24305">MNKPLVIVTGASSGIGAAIAKIFSEAGYPLGLFARNKEAMNKLNLSNTICLSVDVTDIHELNDAIQTAEKKFGPVDCLINNAGYAKAGEFTDVGHTDHLNTVNVNLTGVINGIECVLPGMRARTKGTIINISSLADRNPRPGIATYAATKAAVKSLGESLRAANAKYGIRICNLAPAKINTSMLISTGLNDNQIIQAEDLAKAVLWIYQQPQTICVRDLVFAPTFYEA</sequence>
<dbReference type="EMBL" id="LNYC01000004">
    <property type="protein sequence ID" value="KTD04398.1"/>
    <property type="molecule type" value="Genomic_DNA"/>
</dbReference>
<evidence type="ECO:0000313" key="4">
    <source>
        <dbReference type="EMBL" id="KTD04398.1"/>
    </source>
</evidence>
<comment type="similarity">
    <text evidence="1 3">Belongs to the short-chain dehydrogenases/reductases (SDR) family.</text>
</comment>
<proteinExistence type="inferred from homology"/>
<dbReference type="Gene3D" id="3.40.50.720">
    <property type="entry name" value="NAD(P)-binding Rossmann-like Domain"/>
    <property type="match status" value="1"/>
</dbReference>
<accession>A0A0W0U8U9</accession>
<evidence type="ECO:0000256" key="3">
    <source>
        <dbReference type="RuleBase" id="RU000363"/>
    </source>
</evidence>